<evidence type="ECO:0000256" key="1">
    <source>
        <dbReference type="ARBA" id="ARBA00004613"/>
    </source>
</evidence>
<comment type="subcellular location">
    <subcellularLocation>
        <location evidence="1">Secreted</location>
    </subcellularLocation>
</comment>
<evidence type="ECO:0000313" key="4">
    <source>
        <dbReference type="EMBL" id="GIT97063.1"/>
    </source>
</evidence>
<dbReference type="Proteomes" id="UP000786693">
    <property type="component" value="Unassembled WGS sequence"/>
</dbReference>
<protein>
    <recommendedName>
        <fullName evidence="6">Hemolysin-type calcium-binding repeat-containing protein</fullName>
    </recommendedName>
</protein>
<dbReference type="Gene3D" id="2.150.10.10">
    <property type="entry name" value="Serralysin-like metalloprotease, C-terminal"/>
    <property type="match status" value="1"/>
</dbReference>
<dbReference type="InterPro" id="IPR018511">
    <property type="entry name" value="Hemolysin-typ_Ca-bd_CS"/>
</dbReference>
<reference evidence="4 5" key="1">
    <citation type="submission" date="2021-05" db="EMBL/GenBank/DDBJ databases">
        <title>Bacteria Genome sequencing.</title>
        <authorList>
            <person name="Takabe Y."/>
            <person name="Nakajima Y."/>
            <person name="Suzuki S."/>
            <person name="Shiozaki T."/>
        </authorList>
    </citation>
    <scope>NUCLEOTIDE SEQUENCE [LARGE SCALE GENOMIC DNA]</scope>
    <source>
        <strain evidence="4 5">AI_62</strain>
    </source>
</reference>
<dbReference type="EMBL" id="BPFH01000010">
    <property type="protein sequence ID" value="GIT97063.1"/>
    <property type="molecule type" value="Genomic_DNA"/>
</dbReference>
<keyword evidence="5" id="KW-1185">Reference proteome</keyword>
<evidence type="ECO:0000256" key="2">
    <source>
        <dbReference type="ARBA" id="ARBA00022525"/>
    </source>
</evidence>
<dbReference type="SUPFAM" id="SSF51120">
    <property type="entry name" value="beta-Roll"/>
    <property type="match status" value="1"/>
</dbReference>
<evidence type="ECO:0000313" key="5">
    <source>
        <dbReference type="Proteomes" id="UP000786693"/>
    </source>
</evidence>
<dbReference type="InterPro" id="IPR001343">
    <property type="entry name" value="Hemolysn_Ca-bd"/>
</dbReference>
<sequence length="180" mass="19053">MTGEAGQYDRHKSEVSFVMGADLDASRFRNDRDLTTIGNGLDNKMDGNDGENRLEGRAGDDILDGDRGHDMLIGGTGDDTLDGGRGRDTLAGGAGDDCLDGGRDDDVFIFETGGGHDVIEDFEDNDDTLWLDVSGVASVAEALAFATGSRGDVIFDFGGGDRITVEDMEIAELANDLLIL</sequence>
<dbReference type="InterPro" id="IPR050557">
    <property type="entry name" value="RTX_toxin/Mannuronan_C5-epim"/>
</dbReference>
<feature type="region of interest" description="Disordered" evidence="3">
    <location>
        <begin position="39"/>
        <end position="61"/>
    </location>
</feature>
<keyword evidence="2" id="KW-0964">Secreted</keyword>
<accession>A0ABQ4NRM2</accession>
<dbReference type="PRINTS" id="PR00313">
    <property type="entry name" value="CABNDNGRPT"/>
</dbReference>
<feature type="compositionally biased region" description="Basic and acidic residues" evidence="3">
    <location>
        <begin position="43"/>
        <end position="61"/>
    </location>
</feature>
<dbReference type="InterPro" id="IPR011049">
    <property type="entry name" value="Serralysin-like_metalloprot_C"/>
</dbReference>
<organism evidence="4 5">
    <name type="scientific">Jannaschia pagri</name>
    <dbReference type="NCBI Taxonomy" id="2829797"/>
    <lineage>
        <taxon>Bacteria</taxon>
        <taxon>Pseudomonadati</taxon>
        <taxon>Pseudomonadota</taxon>
        <taxon>Alphaproteobacteria</taxon>
        <taxon>Rhodobacterales</taxon>
        <taxon>Roseobacteraceae</taxon>
        <taxon>Jannaschia</taxon>
    </lineage>
</organism>
<evidence type="ECO:0008006" key="6">
    <source>
        <dbReference type="Google" id="ProtNLM"/>
    </source>
</evidence>
<dbReference type="PROSITE" id="PS00330">
    <property type="entry name" value="HEMOLYSIN_CALCIUM"/>
    <property type="match status" value="3"/>
</dbReference>
<proteinExistence type="predicted"/>
<dbReference type="PANTHER" id="PTHR38340">
    <property type="entry name" value="S-LAYER PROTEIN"/>
    <property type="match status" value="1"/>
</dbReference>
<name>A0ABQ4NRM2_9RHOB</name>
<dbReference type="PANTHER" id="PTHR38340:SF1">
    <property type="entry name" value="S-LAYER PROTEIN"/>
    <property type="match status" value="1"/>
</dbReference>
<gene>
    <name evidence="4" type="ORF">JANAI62_36860</name>
</gene>
<comment type="caution">
    <text evidence="4">The sequence shown here is derived from an EMBL/GenBank/DDBJ whole genome shotgun (WGS) entry which is preliminary data.</text>
</comment>
<evidence type="ECO:0000256" key="3">
    <source>
        <dbReference type="SAM" id="MobiDB-lite"/>
    </source>
</evidence>
<dbReference type="Pfam" id="PF00353">
    <property type="entry name" value="HemolysinCabind"/>
    <property type="match status" value="2"/>
</dbReference>